<dbReference type="SMART" id="SM00408">
    <property type="entry name" value="IGc2"/>
    <property type="match status" value="2"/>
</dbReference>
<dbReference type="Pfam" id="PF07686">
    <property type="entry name" value="V-set"/>
    <property type="match status" value="1"/>
</dbReference>
<dbReference type="SMART" id="SM00406">
    <property type="entry name" value="IGv"/>
    <property type="match status" value="2"/>
</dbReference>
<evidence type="ECO:0000256" key="1">
    <source>
        <dbReference type="SAM" id="MobiDB-lite"/>
    </source>
</evidence>
<evidence type="ECO:0000313" key="4">
    <source>
        <dbReference type="Proteomes" id="UP001642540"/>
    </source>
</evidence>
<organism evidence="3 4">
    <name type="scientific">Orchesella dallaii</name>
    <dbReference type="NCBI Taxonomy" id="48710"/>
    <lineage>
        <taxon>Eukaryota</taxon>
        <taxon>Metazoa</taxon>
        <taxon>Ecdysozoa</taxon>
        <taxon>Arthropoda</taxon>
        <taxon>Hexapoda</taxon>
        <taxon>Collembola</taxon>
        <taxon>Entomobryomorpha</taxon>
        <taxon>Entomobryoidea</taxon>
        <taxon>Orchesellidae</taxon>
        <taxon>Orchesellinae</taxon>
        <taxon>Orchesella</taxon>
    </lineage>
</organism>
<dbReference type="PANTHER" id="PTHR23279">
    <property type="entry name" value="DEFECTIVE PROBOSCIS EXTENSION RESPONSE DPR -RELATED"/>
    <property type="match status" value="1"/>
</dbReference>
<dbReference type="InterPro" id="IPR013106">
    <property type="entry name" value="Ig_V-set"/>
</dbReference>
<dbReference type="EMBL" id="CAXLJM020000177">
    <property type="protein sequence ID" value="CAL8148887.1"/>
    <property type="molecule type" value="Genomic_DNA"/>
</dbReference>
<accession>A0ABP1SAI5</accession>
<evidence type="ECO:0000313" key="3">
    <source>
        <dbReference type="EMBL" id="CAL8148887.1"/>
    </source>
</evidence>
<dbReference type="PROSITE" id="PS50835">
    <property type="entry name" value="IG_LIKE"/>
    <property type="match status" value="2"/>
</dbReference>
<dbReference type="InterPro" id="IPR007110">
    <property type="entry name" value="Ig-like_dom"/>
</dbReference>
<reference evidence="3 4" key="1">
    <citation type="submission" date="2024-08" db="EMBL/GenBank/DDBJ databases">
        <authorList>
            <person name="Cucini C."/>
            <person name="Frati F."/>
        </authorList>
    </citation>
    <scope>NUCLEOTIDE SEQUENCE [LARGE SCALE GENOMIC DNA]</scope>
</reference>
<keyword evidence="4" id="KW-1185">Reference proteome</keyword>
<feature type="domain" description="Ig-like" evidence="2">
    <location>
        <begin position="133"/>
        <end position="230"/>
    </location>
</feature>
<feature type="region of interest" description="Disordered" evidence="1">
    <location>
        <begin position="1"/>
        <end position="43"/>
    </location>
</feature>
<proteinExistence type="predicted"/>
<dbReference type="Pfam" id="PF13927">
    <property type="entry name" value="Ig_3"/>
    <property type="match status" value="1"/>
</dbReference>
<feature type="compositionally biased region" description="Low complexity" evidence="1">
    <location>
        <begin position="13"/>
        <end position="43"/>
    </location>
</feature>
<protein>
    <recommendedName>
        <fullName evidence="2">Ig-like domain-containing protein</fullName>
    </recommendedName>
</protein>
<dbReference type="InterPro" id="IPR003599">
    <property type="entry name" value="Ig_sub"/>
</dbReference>
<dbReference type="InterPro" id="IPR013783">
    <property type="entry name" value="Ig-like_fold"/>
</dbReference>
<name>A0ABP1SAI5_9HEXA</name>
<dbReference type="Proteomes" id="UP001642540">
    <property type="component" value="Unassembled WGS sequence"/>
</dbReference>
<gene>
    <name evidence="3" type="ORF">ODALV1_LOCUS31563</name>
</gene>
<sequence>ESVGNRTTSLGFAPPRVVASPPASSPSSSSEAIVSPSSQPSLFSASSYVPVTPSIQSLVRSQTFETLKGGVATTPGEKNGSRSGSISSSGGSTVRPAALMALGRVLNHDNIYNSTISSSSSSVDLLMNSSTSPFVTLNSTVLKAQYKSNALLPCNVRNSGDGVTVSWIRRKDYHLLTVGLQTYSSDDRFAAIHASSPDDWTLKIKYVQQRDAGTYECQVSTHPPSSIFVTLIVVEARAKIVGGPEKFYKAGSSVELRCDLIDSTEEPEYVFWYQGLRMINYDPIRHINVTHSKTSSMLVIHNVQKTDSGNYTCVPSNAQPASIFVHIINDSRRLNLGTLEKRKTEKYVFI</sequence>
<dbReference type="SUPFAM" id="SSF48726">
    <property type="entry name" value="Immunoglobulin"/>
    <property type="match status" value="2"/>
</dbReference>
<evidence type="ECO:0000259" key="2">
    <source>
        <dbReference type="PROSITE" id="PS50835"/>
    </source>
</evidence>
<feature type="compositionally biased region" description="Polar residues" evidence="1">
    <location>
        <begin position="1"/>
        <end position="10"/>
    </location>
</feature>
<dbReference type="InterPro" id="IPR036179">
    <property type="entry name" value="Ig-like_dom_sf"/>
</dbReference>
<dbReference type="PANTHER" id="PTHR23279:SF37">
    <property type="entry name" value="DEFECTIVE PROBOSCIS EXTENSION RESPONSE 13, ISOFORM B"/>
    <property type="match status" value="1"/>
</dbReference>
<dbReference type="InterPro" id="IPR003598">
    <property type="entry name" value="Ig_sub2"/>
</dbReference>
<feature type="domain" description="Ig-like" evidence="2">
    <location>
        <begin position="251"/>
        <end position="324"/>
    </location>
</feature>
<dbReference type="Gene3D" id="2.60.40.10">
    <property type="entry name" value="Immunoglobulins"/>
    <property type="match status" value="2"/>
</dbReference>
<feature type="region of interest" description="Disordered" evidence="1">
    <location>
        <begin position="69"/>
        <end position="92"/>
    </location>
</feature>
<feature type="compositionally biased region" description="Low complexity" evidence="1">
    <location>
        <begin position="81"/>
        <end position="92"/>
    </location>
</feature>
<dbReference type="InterPro" id="IPR037448">
    <property type="entry name" value="Zig-8"/>
</dbReference>
<dbReference type="SMART" id="SM00409">
    <property type="entry name" value="IG"/>
    <property type="match status" value="2"/>
</dbReference>
<comment type="caution">
    <text evidence="3">The sequence shown here is derived from an EMBL/GenBank/DDBJ whole genome shotgun (WGS) entry which is preliminary data.</text>
</comment>
<feature type="non-terminal residue" evidence="3">
    <location>
        <position position="1"/>
    </location>
</feature>